<dbReference type="Gene3D" id="1.10.3660.10">
    <property type="entry name" value="6-phosphogluconate dehydrogenase C-terminal like domain"/>
    <property type="match status" value="1"/>
</dbReference>
<evidence type="ECO:0000256" key="10">
    <source>
        <dbReference type="ARBA" id="ARBA00049260"/>
    </source>
</evidence>
<comment type="caution">
    <text evidence="12">The sequence shown here is derived from an EMBL/GenBank/DDBJ whole genome shotgun (WGS) entry which is preliminary data.</text>
</comment>
<dbReference type="InterPro" id="IPR050812">
    <property type="entry name" value="Preph/Arog_dehydrog"/>
</dbReference>
<dbReference type="GO" id="GO:0006571">
    <property type="term" value="P:tyrosine biosynthetic process"/>
    <property type="evidence" value="ECO:0007669"/>
    <property type="project" value="UniProtKB-KW"/>
</dbReference>
<evidence type="ECO:0000256" key="3">
    <source>
        <dbReference type="ARBA" id="ARBA00012068"/>
    </source>
</evidence>
<keyword evidence="5" id="KW-0827">Tyrosine biosynthesis</keyword>
<dbReference type="AlphaFoldDB" id="A0A7X3C401"/>
<dbReference type="InterPro" id="IPR008927">
    <property type="entry name" value="6-PGluconate_DH-like_C_sf"/>
</dbReference>
<evidence type="ECO:0000256" key="4">
    <source>
        <dbReference type="ARBA" id="ARBA00016891"/>
    </source>
</evidence>
<evidence type="ECO:0000259" key="11">
    <source>
        <dbReference type="PROSITE" id="PS51176"/>
    </source>
</evidence>
<evidence type="ECO:0000256" key="7">
    <source>
        <dbReference type="ARBA" id="ARBA00023002"/>
    </source>
</evidence>
<comment type="pathway">
    <text evidence="1">Amino-acid biosynthesis; L-tyrosine biosynthesis; (4-hydroxyphenyl)pyruvate from prephenate (NAD(+) route): step 1/1.</text>
</comment>
<keyword evidence="8" id="KW-0520">NAD</keyword>
<dbReference type="Pfam" id="PF20463">
    <property type="entry name" value="PDH_C"/>
    <property type="match status" value="1"/>
</dbReference>
<proteinExistence type="inferred from homology"/>
<keyword evidence="7" id="KW-0560">Oxidoreductase</keyword>
<comment type="catalytic activity">
    <reaction evidence="10">
        <text>prephenate + NAD(+) = 3-(4-hydroxyphenyl)pyruvate + CO2 + NADH</text>
        <dbReference type="Rhea" id="RHEA:13869"/>
        <dbReference type="ChEBI" id="CHEBI:16526"/>
        <dbReference type="ChEBI" id="CHEBI:29934"/>
        <dbReference type="ChEBI" id="CHEBI:36242"/>
        <dbReference type="ChEBI" id="CHEBI:57540"/>
        <dbReference type="ChEBI" id="CHEBI:57945"/>
        <dbReference type="EC" id="1.3.1.12"/>
    </reaction>
</comment>
<comment type="similarity">
    <text evidence="2">Belongs to the prephenate/arogenate dehydrogenase family.</text>
</comment>
<evidence type="ECO:0000256" key="2">
    <source>
        <dbReference type="ARBA" id="ARBA00007964"/>
    </source>
</evidence>
<dbReference type="GO" id="GO:0008977">
    <property type="term" value="F:prephenate dehydrogenase (NAD+) activity"/>
    <property type="evidence" value="ECO:0007669"/>
    <property type="project" value="UniProtKB-EC"/>
</dbReference>
<evidence type="ECO:0000313" key="13">
    <source>
        <dbReference type="Proteomes" id="UP000466388"/>
    </source>
</evidence>
<dbReference type="InterPro" id="IPR046826">
    <property type="entry name" value="PDH_N"/>
</dbReference>
<dbReference type="SUPFAM" id="SSF51735">
    <property type="entry name" value="NAD(P)-binding Rossmann-fold domains"/>
    <property type="match status" value="1"/>
</dbReference>
<name>A0A7X3C401_9LACO</name>
<dbReference type="EC" id="1.3.1.12" evidence="3"/>
<evidence type="ECO:0000256" key="6">
    <source>
        <dbReference type="ARBA" id="ARBA00022605"/>
    </source>
</evidence>
<dbReference type="GO" id="GO:0070403">
    <property type="term" value="F:NAD+ binding"/>
    <property type="evidence" value="ECO:0007669"/>
    <property type="project" value="InterPro"/>
</dbReference>
<evidence type="ECO:0000256" key="1">
    <source>
        <dbReference type="ARBA" id="ARBA00005067"/>
    </source>
</evidence>
<evidence type="ECO:0000256" key="8">
    <source>
        <dbReference type="ARBA" id="ARBA00023027"/>
    </source>
</evidence>
<dbReference type="FunFam" id="1.10.3660.10:FF:000003">
    <property type="entry name" value="Prephenate dehydrogenase"/>
    <property type="match status" value="1"/>
</dbReference>
<dbReference type="Pfam" id="PF02153">
    <property type="entry name" value="PDH_N"/>
    <property type="match status" value="1"/>
</dbReference>
<dbReference type="PANTHER" id="PTHR21363">
    <property type="entry name" value="PREPHENATE DEHYDROGENASE"/>
    <property type="match status" value="1"/>
</dbReference>
<dbReference type="EMBL" id="WNJO01000011">
    <property type="protein sequence ID" value="MTV82859.1"/>
    <property type="molecule type" value="Genomic_DNA"/>
</dbReference>
<dbReference type="FunFam" id="3.40.50.720:FF:000208">
    <property type="entry name" value="Prephenate dehydrogenase"/>
    <property type="match status" value="1"/>
</dbReference>
<evidence type="ECO:0000313" key="12">
    <source>
        <dbReference type="EMBL" id="MTV82859.1"/>
    </source>
</evidence>
<keyword evidence="6" id="KW-0028">Amino-acid biosynthesis</keyword>
<evidence type="ECO:0000256" key="5">
    <source>
        <dbReference type="ARBA" id="ARBA00022498"/>
    </source>
</evidence>
<evidence type="ECO:0000256" key="9">
    <source>
        <dbReference type="ARBA" id="ARBA00023141"/>
    </source>
</evidence>
<dbReference type="GO" id="GO:0004665">
    <property type="term" value="F:prephenate dehydrogenase (NADP+) activity"/>
    <property type="evidence" value="ECO:0007669"/>
    <property type="project" value="InterPro"/>
</dbReference>
<keyword evidence="9" id="KW-0057">Aromatic amino acid biosynthesis</keyword>
<gene>
    <name evidence="12" type="ORF">GM612_09400</name>
</gene>
<organism evidence="12 13">
    <name type="scientific">Secundilactobacillus folii</name>
    <dbReference type="NCBI Taxonomy" id="2678357"/>
    <lineage>
        <taxon>Bacteria</taxon>
        <taxon>Bacillati</taxon>
        <taxon>Bacillota</taxon>
        <taxon>Bacilli</taxon>
        <taxon>Lactobacillales</taxon>
        <taxon>Lactobacillaceae</taxon>
        <taxon>Secundilactobacillus</taxon>
    </lineage>
</organism>
<dbReference type="PANTHER" id="PTHR21363:SF0">
    <property type="entry name" value="PREPHENATE DEHYDROGENASE [NADP(+)]"/>
    <property type="match status" value="1"/>
</dbReference>
<feature type="domain" description="Prephenate/arogenate dehydrogenase" evidence="11">
    <location>
        <begin position="2"/>
        <end position="289"/>
    </location>
</feature>
<dbReference type="InterPro" id="IPR046825">
    <property type="entry name" value="PDH_C"/>
</dbReference>
<dbReference type="Gene3D" id="3.40.50.720">
    <property type="entry name" value="NAD(P)-binding Rossmann-like Domain"/>
    <property type="match status" value="1"/>
</dbReference>
<protein>
    <recommendedName>
        <fullName evidence="4">Prephenate dehydrogenase</fullName>
        <ecNumber evidence="3">1.3.1.12</ecNumber>
    </recommendedName>
</protein>
<accession>A0A7X3C401</accession>
<dbReference type="PROSITE" id="PS51176">
    <property type="entry name" value="PDH_ADH"/>
    <property type="match status" value="1"/>
</dbReference>
<keyword evidence="13" id="KW-1185">Reference proteome</keyword>
<dbReference type="InterPro" id="IPR036291">
    <property type="entry name" value="NAD(P)-bd_dom_sf"/>
</dbReference>
<reference evidence="12 13" key="1">
    <citation type="submission" date="2019-11" db="EMBL/GenBank/DDBJ databases">
        <title>Lactobacillus sp. nov. CRM56-3, isolated from fermented tea leaves.</title>
        <authorList>
            <person name="Phuengjayaem S."/>
            <person name="Tanasupawat S."/>
        </authorList>
    </citation>
    <scope>NUCLEOTIDE SEQUENCE [LARGE SCALE GENOMIC DNA]</scope>
    <source>
        <strain evidence="12 13">CRM56-3</strain>
    </source>
</reference>
<sequence length="289" mass="31088">MTTILISGLGLIGSSMARVMKQSAAELTLLGDDPNDDTAQFLLDQGIIDERVTLLDAANRADIILLAGPVSVIIKQLKQLANVLLKPNVLVTDVGSSKTQVMAAAKDLENRQIAFMGGHPMAGSHQTGAHAGRKHLFDHATYFLVNGTQTTAQTKSFQALLATADLRWTTVSAAEHDALVSSISHVPHVLAANLVNTAAQQLRHDPVGLSAAAGGFKSTTRIAASDPRMWTAIMLSNADVISDQLTTYIDQLKLIQAAIKSRDADQIRHFFERAKAIREQLDHDDSRGK</sequence>
<dbReference type="Proteomes" id="UP000466388">
    <property type="component" value="Unassembled WGS sequence"/>
</dbReference>
<dbReference type="InterPro" id="IPR003099">
    <property type="entry name" value="Prephen_DH"/>
</dbReference>
<dbReference type="RefSeq" id="WP_155432125.1">
    <property type="nucleotide sequence ID" value="NZ_WNJO01000011.1"/>
</dbReference>
<dbReference type="SUPFAM" id="SSF48179">
    <property type="entry name" value="6-phosphogluconate dehydrogenase C-terminal domain-like"/>
    <property type="match status" value="1"/>
</dbReference>